<accession>A0A557SXC1</accession>
<proteinExistence type="predicted"/>
<gene>
    <name evidence="1" type="ORF">NARC_40206</name>
</gene>
<reference evidence="1 2" key="1">
    <citation type="journal article" date="2019" name="Front. Microbiol.">
        <title>Ammonia Oxidation by the Arctic Terrestrial Thaumarchaeote Candidatus Nitrosocosmicus arcticus Is Stimulated by Increasing Temperatures.</title>
        <authorList>
            <person name="Alves R.J.E."/>
            <person name="Kerou M."/>
            <person name="Zappe A."/>
            <person name="Bittner R."/>
            <person name="Abby S.S."/>
            <person name="Schmidt H.A."/>
            <person name="Pfeifer K."/>
            <person name="Schleper C."/>
        </authorList>
    </citation>
    <scope>NUCLEOTIDE SEQUENCE [LARGE SCALE GENOMIC DNA]</scope>
    <source>
        <strain evidence="1 2">Kfb</strain>
    </source>
</reference>
<comment type="caution">
    <text evidence="1">The sequence shown here is derived from an EMBL/GenBank/DDBJ whole genome shotgun (WGS) entry which is preliminary data.</text>
</comment>
<name>A0A557SXC1_9ARCH</name>
<keyword evidence="2" id="KW-1185">Reference proteome</keyword>
<dbReference type="AlphaFoldDB" id="A0A557SXC1"/>
<dbReference type="EMBL" id="VOAH01000004">
    <property type="protein sequence ID" value="TVP41243.1"/>
    <property type="molecule type" value="Genomic_DNA"/>
</dbReference>
<evidence type="ECO:0000313" key="2">
    <source>
        <dbReference type="Proteomes" id="UP000315289"/>
    </source>
</evidence>
<organism evidence="1 2">
    <name type="scientific">Candidatus Nitrosocosmicus arcticus</name>
    <dbReference type="NCBI Taxonomy" id="2035267"/>
    <lineage>
        <taxon>Archaea</taxon>
        <taxon>Nitrososphaerota</taxon>
        <taxon>Nitrososphaeria</taxon>
        <taxon>Nitrososphaerales</taxon>
        <taxon>Nitrososphaeraceae</taxon>
        <taxon>Candidatus Nitrosocosmicus</taxon>
    </lineage>
</organism>
<sequence>MNRNLNSLEDFLANVHKLGFSVIDYNGIKVPYLLVENVQFENIMSKSYGKPNLIDTNLNIYDDGRHVFVNLNINFFNADLEFDFLLYANETIDFFRFLSTAGMLGIAPHESKSSNIFFVQLPKKDQAEKAFELIKSKLN</sequence>
<protein>
    <submittedName>
        <fullName evidence="1">Uncharacterized protein</fullName>
    </submittedName>
</protein>
<dbReference type="Proteomes" id="UP000315289">
    <property type="component" value="Unassembled WGS sequence"/>
</dbReference>
<evidence type="ECO:0000313" key="1">
    <source>
        <dbReference type="EMBL" id="TVP41243.1"/>
    </source>
</evidence>